<sequence length="357" mass="39617">MDTTDKPQLIEHVSKSLTLTVNDVKWVPCSARFALAGVHARGTGALQVYSLNHGKLDCVLESEKQHGFKCCTFGASSLVDRHLATGDYEGRMAVWNLEHMDLPVYSVKAHSSMVNCIDGIGGLGVGYGAPEIVTGGRDGAVKVWDPRQKDEPVASLEAKDAETARDCWCVSFGNSFNNDERSVVAGYDNGDIKLYDLRTNSIRWETNIRNGACGIEFDRKDIQMNKLCVTTLESQFRVFDLRTYHPKSGFESLTEKAHKSTVWTTKHLPQNRDIFMTGGGNGSINLWKYSYPAQRVKKDPEGIEIGVPGTVELLNSRTFTSQPISSFDWHHEKEGLCVFGSYDQTVRVGIVTKLNTV</sequence>
<feature type="repeat" description="WD" evidence="9">
    <location>
        <begin position="132"/>
        <end position="145"/>
    </location>
</feature>
<dbReference type="Gene3D" id="2.130.10.10">
    <property type="entry name" value="YVTN repeat-like/Quinoprotein amine dehydrogenase"/>
    <property type="match status" value="1"/>
</dbReference>
<reference evidence="10" key="1">
    <citation type="submission" date="2021-01" db="EMBL/GenBank/DDBJ databases">
        <authorList>
            <person name="Corre E."/>
            <person name="Pelletier E."/>
            <person name="Niang G."/>
            <person name="Scheremetjew M."/>
            <person name="Finn R."/>
            <person name="Kale V."/>
            <person name="Holt S."/>
            <person name="Cochrane G."/>
            <person name="Meng A."/>
            <person name="Brown T."/>
            <person name="Cohen L."/>
        </authorList>
    </citation>
    <scope>NUCLEOTIDE SEQUENCE</scope>
    <source>
        <strain evidence="10">CCMP441</strain>
        <strain evidence="11">CCMP644</strain>
    </source>
</reference>
<comment type="function">
    <text evidence="6">Key assembly factor specifically required for the stability of axonemal dynein heavy chains in cytoplasm.</text>
</comment>
<keyword evidence="5" id="KW-0677">Repeat</keyword>
<evidence type="ECO:0000256" key="3">
    <source>
        <dbReference type="ARBA" id="ARBA00022574"/>
    </source>
</evidence>
<evidence type="ECO:0000256" key="1">
    <source>
        <dbReference type="ARBA" id="ARBA00004496"/>
    </source>
</evidence>
<evidence type="ECO:0000313" key="10">
    <source>
        <dbReference type="EMBL" id="CAD8745508.1"/>
    </source>
</evidence>
<dbReference type="FunFam" id="2.130.10.10:FF:000258">
    <property type="entry name" value="WD repeat-containing protein 92"/>
    <property type="match status" value="1"/>
</dbReference>
<dbReference type="PANTHER" id="PTHR10971">
    <property type="entry name" value="MRNA EXPORT FACTOR AND BUB3"/>
    <property type="match status" value="1"/>
</dbReference>
<keyword evidence="3 9" id="KW-0853">WD repeat</keyword>
<dbReference type="InterPro" id="IPR036322">
    <property type="entry name" value="WD40_repeat_dom_sf"/>
</dbReference>
<evidence type="ECO:0000256" key="5">
    <source>
        <dbReference type="ARBA" id="ARBA00022737"/>
    </source>
</evidence>
<proteinExistence type="predicted"/>
<dbReference type="EMBL" id="HBFK01019378">
    <property type="protein sequence ID" value="CAD8745508.1"/>
    <property type="molecule type" value="Transcribed_RNA"/>
</dbReference>
<keyword evidence="4" id="KW-0053">Apoptosis</keyword>
<accession>A0A6U4LB10</accession>
<gene>
    <name evidence="11" type="ORF">HAND00432_LOCUS15197</name>
    <name evidence="10" type="ORF">HAND1043_LOCUS12003</name>
</gene>
<evidence type="ECO:0000313" key="11">
    <source>
        <dbReference type="EMBL" id="CAD8961580.1"/>
    </source>
</evidence>
<name>A0A6U4LB10_HEMAN</name>
<evidence type="ECO:0000256" key="7">
    <source>
        <dbReference type="ARBA" id="ARBA00039643"/>
    </source>
</evidence>
<evidence type="ECO:0000256" key="2">
    <source>
        <dbReference type="ARBA" id="ARBA00022490"/>
    </source>
</evidence>
<dbReference type="AlphaFoldDB" id="A0A6U4LB10"/>
<evidence type="ECO:0000256" key="4">
    <source>
        <dbReference type="ARBA" id="ARBA00022703"/>
    </source>
</evidence>
<dbReference type="InterPro" id="IPR015943">
    <property type="entry name" value="WD40/YVTN_repeat-like_dom_sf"/>
</dbReference>
<evidence type="ECO:0000256" key="6">
    <source>
        <dbReference type="ARBA" id="ARBA00037430"/>
    </source>
</evidence>
<dbReference type="SUPFAM" id="SSF50978">
    <property type="entry name" value="WD40 repeat-like"/>
    <property type="match status" value="1"/>
</dbReference>
<dbReference type="PROSITE" id="PS50082">
    <property type="entry name" value="WD_REPEATS_2"/>
    <property type="match status" value="1"/>
</dbReference>
<keyword evidence="2" id="KW-0963">Cytoplasm</keyword>
<evidence type="ECO:0000256" key="8">
    <source>
        <dbReference type="ARBA" id="ARBA00041547"/>
    </source>
</evidence>
<dbReference type="GO" id="GO:0005737">
    <property type="term" value="C:cytoplasm"/>
    <property type="evidence" value="ECO:0007669"/>
    <property type="project" value="UniProtKB-SubCell"/>
</dbReference>
<dbReference type="Pfam" id="PF00400">
    <property type="entry name" value="WD40"/>
    <property type="match status" value="1"/>
</dbReference>
<dbReference type="InterPro" id="IPR001680">
    <property type="entry name" value="WD40_rpt"/>
</dbReference>
<dbReference type="SMART" id="SM00320">
    <property type="entry name" value="WD40"/>
    <property type="match status" value="5"/>
</dbReference>
<organism evidence="10">
    <name type="scientific">Hemiselmis andersenii</name>
    <name type="common">Cryptophyte alga</name>
    <dbReference type="NCBI Taxonomy" id="464988"/>
    <lineage>
        <taxon>Eukaryota</taxon>
        <taxon>Cryptophyceae</taxon>
        <taxon>Cryptomonadales</taxon>
        <taxon>Hemiselmidaceae</taxon>
        <taxon>Hemiselmis</taxon>
    </lineage>
</organism>
<dbReference type="EMBL" id="HBFX01024947">
    <property type="protein sequence ID" value="CAD8961580.1"/>
    <property type="molecule type" value="Transcribed_RNA"/>
</dbReference>
<evidence type="ECO:0000256" key="9">
    <source>
        <dbReference type="PROSITE-ProRule" id="PRU00221"/>
    </source>
</evidence>
<comment type="subcellular location">
    <subcellularLocation>
        <location evidence="1">Cytoplasm</location>
    </subcellularLocation>
</comment>
<protein>
    <recommendedName>
        <fullName evidence="7">Dynein axonemal assembly factor 10</fullName>
    </recommendedName>
    <alternativeName>
        <fullName evidence="8">WD repeat-containing protein 92</fullName>
    </alternativeName>
</protein>